<evidence type="ECO:0000313" key="3">
    <source>
        <dbReference type="EMBL" id="KNC72338.1"/>
    </source>
</evidence>
<dbReference type="Proteomes" id="UP000054560">
    <property type="component" value="Unassembled WGS sequence"/>
</dbReference>
<accession>A0A0L0F898</accession>
<evidence type="ECO:0000256" key="1">
    <source>
        <dbReference type="SAM" id="MobiDB-lite"/>
    </source>
</evidence>
<keyword evidence="4" id="KW-1185">Reference proteome</keyword>
<dbReference type="SUPFAM" id="SSF50729">
    <property type="entry name" value="PH domain-like"/>
    <property type="match status" value="1"/>
</dbReference>
<dbReference type="PANTHER" id="PTHR23138:SF87">
    <property type="entry name" value="E3 SUMO-PROTEIN LIGASE RANBP2"/>
    <property type="match status" value="1"/>
</dbReference>
<feature type="compositionally biased region" description="Low complexity" evidence="1">
    <location>
        <begin position="296"/>
        <end position="308"/>
    </location>
</feature>
<dbReference type="GO" id="GO:0005096">
    <property type="term" value="F:GTPase activator activity"/>
    <property type="evidence" value="ECO:0007669"/>
    <property type="project" value="TreeGrafter"/>
</dbReference>
<feature type="domain" description="RanBD1" evidence="2">
    <location>
        <begin position="22"/>
        <end position="153"/>
    </location>
</feature>
<sequence>MCDNSRVKNSNDDEAKHTVSDEPVGKLDQVEFSTREDDEDVLFEATAKLYIFVNDRMKERATGRAKLLKHKKGGFVRFLLRRDITHIIASNHRIISGMKLRTYSNERVFSWMTSSDFVGGASNKEVFKIRFITVEAATEFKAKFEESVKADVSSDHASENNQKSRETEDETVQPSLSLARPSIWSASFGDTWECQGCLCSYKRLIDICPACGMGKDGSVPAPEVKAASTTTLSCEVSPPTATSATGADPPKETGPPALSDGPSALSGGSSVFGAGLSSFGASSKYDSQSKPVAAPFSTASTASGTRSGTGFGITPETKPTVKTRVLG</sequence>
<name>A0A0L0F898_9EUKA</name>
<evidence type="ECO:0000259" key="2">
    <source>
        <dbReference type="PROSITE" id="PS50196"/>
    </source>
</evidence>
<dbReference type="AlphaFoldDB" id="A0A0L0F898"/>
<dbReference type="InterPro" id="IPR000156">
    <property type="entry name" value="Ran_bind_dom"/>
</dbReference>
<dbReference type="Gene3D" id="2.30.29.30">
    <property type="entry name" value="Pleckstrin-homology domain (PH domain)/Phosphotyrosine-binding domain (PTB)"/>
    <property type="match status" value="1"/>
</dbReference>
<dbReference type="STRING" id="667725.A0A0L0F898"/>
<dbReference type="InterPro" id="IPR011993">
    <property type="entry name" value="PH-like_dom_sf"/>
</dbReference>
<dbReference type="GO" id="GO:0005737">
    <property type="term" value="C:cytoplasm"/>
    <property type="evidence" value="ECO:0007669"/>
    <property type="project" value="TreeGrafter"/>
</dbReference>
<organism evidence="3 4">
    <name type="scientific">Sphaeroforma arctica JP610</name>
    <dbReference type="NCBI Taxonomy" id="667725"/>
    <lineage>
        <taxon>Eukaryota</taxon>
        <taxon>Ichthyosporea</taxon>
        <taxon>Ichthyophonida</taxon>
        <taxon>Sphaeroforma</taxon>
    </lineage>
</organism>
<feature type="region of interest" description="Disordered" evidence="1">
    <location>
        <begin position="229"/>
        <end position="265"/>
    </location>
</feature>
<gene>
    <name evidence="3" type="ORF">SARC_15107</name>
</gene>
<dbReference type="InterPro" id="IPR045255">
    <property type="entry name" value="RanBP1-like"/>
</dbReference>
<dbReference type="SMART" id="SM00160">
    <property type="entry name" value="RanBD"/>
    <property type="match status" value="1"/>
</dbReference>
<dbReference type="Pfam" id="PF00638">
    <property type="entry name" value="Ran_BP1"/>
    <property type="match status" value="1"/>
</dbReference>
<feature type="non-terminal residue" evidence="3">
    <location>
        <position position="327"/>
    </location>
</feature>
<reference evidence="3 4" key="1">
    <citation type="submission" date="2011-02" db="EMBL/GenBank/DDBJ databases">
        <title>The Genome Sequence of Sphaeroforma arctica JP610.</title>
        <authorList>
            <consortium name="The Broad Institute Genome Sequencing Platform"/>
            <person name="Russ C."/>
            <person name="Cuomo C."/>
            <person name="Young S.K."/>
            <person name="Zeng Q."/>
            <person name="Gargeya S."/>
            <person name="Alvarado L."/>
            <person name="Berlin A."/>
            <person name="Chapman S.B."/>
            <person name="Chen Z."/>
            <person name="Freedman E."/>
            <person name="Gellesch M."/>
            <person name="Goldberg J."/>
            <person name="Griggs A."/>
            <person name="Gujja S."/>
            <person name="Heilman E."/>
            <person name="Heiman D."/>
            <person name="Howarth C."/>
            <person name="Mehta T."/>
            <person name="Neiman D."/>
            <person name="Pearson M."/>
            <person name="Roberts A."/>
            <person name="Saif S."/>
            <person name="Shea T."/>
            <person name="Shenoy N."/>
            <person name="Sisk P."/>
            <person name="Stolte C."/>
            <person name="Sykes S."/>
            <person name="White J."/>
            <person name="Yandava C."/>
            <person name="Burger G."/>
            <person name="Gray M.W."/>
            <person name="Holland P.W.H."/>
            <person name="King N."/>
            <person name="Lang F.B.F."/>
            <person name="Roger A.J."/>
            <person name="Ruiz-Trillo I."/>
            <person name="Haas B."/>
            <person name="Nusbaum C."/>
            <person name="Birren B."/>
        </authorList>
    </citation>
    <scope>NUCLEOTIDE SEQUENCE [LARGE SCALE GENOMIC DNA]</scope>
    <source>
        <strain evidence="3 4">JP610</strain>
    </source>
</reference>
<dbReference type="EMBL" id="KQ247222">
    <property type="protein sequence ID" value="KNC72338.1"/>
    <property type="molecule type" value="Genomic_DNA"/>
</dbReference>
<dbReference type="OrthoDB" id="2357150at2759"/>
<proteinExistence type="predicted"/>
<evidence type="ECO:0000313" key="4">
    <source>
        <dbReference type="Proteomes" id="UP000054560"/>
    </source>
</evidence>
<feature type="region of interest" description="Disordered" evidence="1">
    <location>
        <begin position="151"/>
        <end position="176"/>
    </location>
</feature>
<feature type="region of interest" description="Disordered" evidence="1">
    <location>
        <begin position="286"/>
        <end position="327"/>
    </location>
</feature>
<protein>
    <recommendedName>
        <fullName evidence="2">RanBD1 domain-containing protein</fullName>
    </recommendedName>
</protein>
<dbReference type="GeneID" id="25915611"/>
<feature type="region of interest" description="Disordered" evidence="1">
    <location>
        <begin position="1"/>
        <end position="23"/>
    </location>
</feature>
<dbReference type="PANTHER" id="PTHR23138">
    <property type="entry name" value="RAN BINDING PROTEIN"/>
    <property type="match status" value="1"/>
</dbReference>
<feature type="compositionally biased region" description="Polar residues" evidence="1">
    <location>
        <begin position="229"/>
        <end position="245"/>
    </location>
</feature>
<dbReference type="RefSeq" id="XP_014146240.1">
    <property type="nucleotide sequence ID" value="XM_014290765.1"/>
</dbReference>
<dbReference type="eggNOG" id="KOG0864">
    <property type="taxonomic scope" value="Eukaryota"/>
</dbReference>
<dbReference type="PROSITE" id="PS50196">
    <property type="entry name" value="RANBD1"/>
    <property type="match status" value="1"/>
</dbReference>
<dbReference type="GO" id="GO:0005643">
    <property type="term" value="C:nuclear pore"/>
    <property type="evidence" value="ECO:0007669"/>
    <property type="project" value="TreeGrafter"/>
</dbReference>
<feature type="compositionally biased region" description="Basic and acidic residues" evidence="1">
    <location>
        <begin position="151"/>
        <end position="166"/>
    </location>
</feature>